<comment type="caution">
    <text evidence="12">The sequence shown here is derived from an EMBL/GenBank/DDBJ whole genome shotgun (WGS) entry which is preliminary data.</text>
</comment>
<dbReference type="PANTHER" id="PTHR43547:SF2">
    <property type="entry name" value="HYBRID SIGNAL TRANSDUCTION HISTIDINE KINASE C"/>
    <property type="match status" value="1"/>
</dbReference>
<dbReference type="InterPro" id="IPR018060">
    <property type="entry name" value="HTH_AraC"/>
</dbReference>
<evidence type="ECO:0000256" key="4">
    <source>
        <dbReference type="ARBA" id="ARBA00023015"/>
    </source>
</evidence>
<dbReference type="InterPro" id="IPR003594">
    <property type="entry name" value="HATPase_dom"/>
</dbReference>
<dbReference type="PRINTS" id="PR00032">
    <property type="entry name" value="HTHARAC"/>
</dbReference>
<dbReference type="InterPro" id="IPR015943">
    <property type="entry name" value="WD40/YVTN_repeat-like_dom_sf"/>
</dbReference>
<dbReference type="SUPFAM" id="SSF47384">
    <property type="entry name" value="Homodimeric domain of signal transducing histidine kinase"/>
    <property type="match status" value="1"/>
</dbReference>
<keyword evidence="5" id="KW-0238">DNA-binding</keyword>
<feature type="transmembrane region" description="Helical" evidence="8">
    <location>
        <begin position="776"/>
        <end position="798"/>
    </location>
</feature>
<dbReference type="Gene3D" id="3.30.565.10">
    <property type="entry name" value="Histidine kinase-like ATPase, C-terminal domain"/>
    <property type="match status" value="1"/>
</dbReference>
<evidence type="ECO:0000259" key="11">
    <source>
        <dbReference type="PROSITE" id="PS50110"/>
    </source>
</evidence>
<dbReference type="SMART" id="SM00388">
    <property type="entry name" value="HisKA"/>
    <property type="match status" value="1"/>
</dbReference>
<dbReference type="InterPro" id="IPR011110">
    <property type="entry name" value="Reg_prop"/>
</dbReference>
<dbReference type="SMART" id="SM00387">
    <property type="entry name" value="HATPase_c"/>
    <property type="match status" value="1"/>
</dbReference>
<feature type="domain" description="Histidine kinase" evidence="10">
    <location>
        <begin position="834"/>
        <end position="1046"/>
    </location>
</feature>
<dbReference type="InterPro" id="IPR009057">
    <property type="entry name" value="Homeodomain-like_sf"/>
</dbReference>
<dbReference type="Proteomes" id="UP000317332">
    <property type="component" value="Unassembled WGS sequence"/>
</dbReference>
<sequence length="1328" mass="152221">MFLRLNFNFRLAFLLIVQLFVYKVGAQSQITFRQLSVKEGLSQNSVISIAQDSTGYLWLATQDGLNKYDGQSFKKYEFLFTDITNVDYSDLGKIYLDKEDNLWIIPSSNIPHKYNVQRDTFLPIPELKDVSCIFQDLQLNLWFGTYQNGLFKLNHDSGEIEQILAPEITSKIYAITEDNNGKLWIGCKGKMISYNLISRKITNYKPDLIEEIHFGSIVINSNNDIFAGTFGDGLWVKGVNDEQFKYFNDDRFKDLDKLKNIYVLSLFMDSKNNLWVGTYGSGLFKVNFDESLIRQFTVKKNNPKTIHYNDILSIYEDFSGVLWFGTDGAGVSYYDEYLDKFNYYTNFLAPEDINIDVVRSVVTDSDGVIWVGTSGKGLTKFNPNDESWKTFLESNESFGLACDRIMSLHVDKQNNLWVGTQDGGLHLKDKNERFIQYKNHPTARVDANTIWRIHEDYNDHIWLATGQQGLIQFDKNKGVVNSFSKDQKNFPSNNIRVVINAEPGFLWVATEERHILKLNTATGSYEDFSRILFQNQSQIQYNYAIKTLLYQNDQVLWIGSAGNGIMAIDLISQKLYNYSIEDGLANNVIYAIMPDEKRRFWLSSNKGISLFLPPKTWDEQPGITNYTSYDGLSIEFNTGAYHTSKNGDIYFGALDGFYWLNPKDIKNNSEPPKTVISKLEVNNTEMDVSEKLKLKSFQNTLTLTFSSLQFSLPHKNYFRYQLEGYDENWSQASNINFARYTNLPAGDYSFKVLSSNYDGVWSQSPAQFSFKILKPWYSSTGAIVIYTLLTLLASYLIYTYFKVRWQMQLELKVEHDKAERLKQLNDYKTKLYANLSHEFRTPLTLISAPVKKQLQSNDLSSEAREDLILVDRNANKLSGLVNQLLELSKLESGFIKLKVSYSNIELFLHAIVSSFVPLAVQKPLKLSNNIEVTQFAWYDTDVLEKIINNLLSNAVKYTPKGGEIIFNALIQEGHLMLSVQNTITEIKEQELEKIFDRFYQIDSNNEGFGIGLSLIKELVALNKGTIKAEYLNDKTIQFLINIPVEKTLFNQSDLQEPTAQELKHILTQEEESSQQLSEKEIILVVEDNTDMLQFLTRLFEPKYNVIQAQDGLDGINKAFQYIPDVIISDIMMPKTDGITLCNTLKEDEKTSHVPIILLTAKSGEENELIGLKTGADDYILKPFNPEKIQIRVQKLIEIRNNLRMRYQQAISLEPKDIAITATDEKFLNKLQQILDEHLVNPEFSAESFSKEIGMSRMQLHRKLVALTGLSTTAFIKSQRLKYAVNLLQNSNANVAEVAYSSGFNSPSYFAKSFKDTYGKSPLEYFNGD</sequence>
<keyword evidence="8" id="KW-0812">Transmembrane</keyword>
<dbReference type="InterPro" id="IPR005467">
    <property type="entry name" value="His_kinase_dom"/>
</dbReference>
<dbReference type="InterPro" id="IPR018062">
    <property type="entry name" value="HTH_AraC-typ_CS"/>
</dbReference>
<dbReference type="OrthoDB" id="358279at2"/>
<feature type="domain" description="HTH araC/xylS-type" evidence="9">
    <location>
        <begin position="1228"/>
        <end position="1327"/>
    </location>
</feature>
<feature type="modified residue" description="4-aspartylphosphate" evidence="7">
    <location>
        <position position="1129"/>
    </location>
</feature>
<evidence type="ECO:0000256" key="8">
    <source>
        <dbReference type="SAM" id="Phobius"/>
    </source>
</evidence>
<keyword evidence="6" id="KW-0804">Transcription</keyword>
<dbReference type="FunFam" id="1.10.287.130:FF:000045">
    <property type="entry name" value="Two-component system sensor histidine kinase/response regulator"/>
    <property type="match status" value="1"/>
</dbReference>
<dbReference type="Gene3D" id="2.60.40.10">
    <property type="entry name" value="Immunoglobulins"/>
    <property type="match status" value="1"/>
</dbReference>
<evidence type="ECO:0000256" key="5">
    <source>
        <dbReference type="ARBA" id="ARBA00023125"/>
    </source>
</evidence>
<name>A0A506PUP9_9FLAO</name>
<dbReference type="SUPFAM" id="SSF101898">
    <property type="entry name" value="NHL repeat"/>
    <property type="match status" value="1"/>
</dbReference>
<evidence type="ECO:0000256" key="2">
    <source>
        <dbReference type="ARBA" id="ARBA00012438"/>
    </source>
</evidence>
<accession>A0A506PUP9</accession>
<feature type="domain" description="Response regulatory" evidence="11">
    <location>
        <begin position="1081"/>
        <end position="1196"/>
    </location>
</feature>
<dbReference type="Pfam" id="PF00072">
    <property type="entry name" value="Response_reg"/>
    <property type="match status" value="1"/>
</dbReference>
<dbReference type="SUPFAM" id="SSF55874">
    <property type="entry name" value="ATPase domain of HSP90 chaperone/DNA topoisomerase II/histidine kinase"/>
    <property type="match status" value="1"/>
</dbReference>
<dbReference type="EMBL" id="VHIQ01000001">
    <property type="protein sequence ID" value="TPV35940.1"/>
    <property type="molecule type" value="Genomic_DNA"/>
</dbReference>
<keyword evidence="4" id="KW-0805">Transcription regulation</keyword>
<keyword evidence="13" id="KW-1185">Reference proteome</keyword>
<dbReference type="InterPro" id="IPR001789">
    <property type="entry name" value="Sig_transdc_resp-reg_receiver"/>
</dbReference>
<dbReference type="Gene3D" id="2.130.10.10">
    <property type="entry name" value="YVTN repeat-like/Quinoprotein amine dehydrogenase"/>
    <property type="match status" value="2"/>
</dbReference>
<evidence type="ECO:0000256" key="6">
    <source>
        <dbReference type="ARBA" id="ARBA00023163"/>
    </source>
</evidence>
<dbReference type="Pfam" id="PF00512">
    <property type="entry name" value="HisKA"/>
    <property type="match status" value="1"/>
</dbReference>
<dbReference type="Pfam" id="PF12833">
    <property type="entry name" value="HTH_18"/>
    <property type="match status" value="1"/>
</dbReference>
<dbReference type="SMART" id="SM00342">
    <property type="entry name" value="HTH_ARAC"/>
    <property type="match status" value="1"/>
</dbReference>
<comment type="catalytic activity">
    <reaction evidence="1">
        <text>ATP + protein L-histidine = ADP + protein N-phospho-L-histidine.</text>
        <dbReference type="EC" id="2.7.13.3"/>
    </reaction>
</comment>
<evidence type="ECO:0000256" key="3">
    <source>
        <dbReference type="ARBA" id="ARBA00022553"/>
    </source>
</evidence>
<dbReference type="Gene3D" id="1.10.287.130">
    <property type="match status" value="1"/>
</dbReference>
<dbReference type="GO" id="GO:0043565">
    <property type="term" value="F:sequence-specific DNA binding"/>
    <property type="evidence" value="ECO:0007669"/>
    <property type="project" value="InterPro"/>
</dbReference>
<dbReference type="SUPFAM" id="SSF63829">
    <property type="entry name" value="Calcium-dependent phosphotriesterase"/>
    <property type="match status" value="1"/>
</dbReference>
<dbReference type="GO" id="GO:0000155">
    <property type="term" value="F:phosphorelay sensor kinase activity"/>
    <property type="evidence" value="ECO:0007669"/>
    <property type="project" value="InterPro"/>
</dbReference>
<gene>
    <name evidence="12" type="ORF">FJ651_03200</name>
</gene>
<dbReference type="SUPFAM" id="SSF46689">
    <property type="entry name" value="Homeodomain-like"/>
    <property type="match status" value="1"/>
</dbReference>
<evidence type="ECO:0000256" key="7">
    <source>
        <dbReference type="PROSITE-ProRule" id="PRU00169"/>
    </source>
</evidence>
<dbReference type="InterPro" id="IPR020449">
    <property type="entry name" value="Tscrpt_reg_AraC-type_HTH"/>
</dbReference>
<keyword evidence="3 7" id="KW-0597">Phosphoprotein</keyword>
<dbReference type="InterPro" id="IPR036890">
    <property type="entry name" value="HATPase_C_sf"/>
</dbReference>
<dbReference type="Pfam" id="PF07494">
    <property type="entry name" value="Reg_prop"/>
    <property type="match status" value="6"/>
</dbReference>
<evidence type="ECO:0000313" key="13">
    <source>
        <dbReference type="Proteomes" id="UP000317332"/>
    </source>
</evidence>
<protein>
    <recommendedName>
        <fullName evidence="2">histidine kinase</fullName>
        <ecNumber evidence="2">2.7.13.3</ecNumber>
    </recommendedName>
</protein>
<dbReference type="Gene3D" id="3.40.50.2300">
    <property type="match status" value="1"/>
</dbReference>
<dbReference type="InterPro" id="IPR013783">
    <property type="entry name" value="Ig-like_fold"/>
</dbReference>
<dbReference type="Pfam" id="PF02518">
    <property type="entry name" value="HATPase_c"/>
    <property type="match status" value="1"/>
</dbReference>
<dbReference type="InterPro" id="IPR036097">
    <property type="entry name" value="HisK_dim/P_sf"/>
</dbReference>
<dbReference type="PROSITE" id="PS01124">
    <property type="entry name" value="HTH_ARAC_FAMILY_2"/>
    <property type="match status" value="1"/>
</dbReference>
<organism evidence="12 13">
    <name type="scientific">Paucihalobacter ruber</name>
    <dbReference type="NCBI Taxonomy" id="2567861"/>
    <lineage>
        <taxon>Bacteria</taxon>
        <taxon>Pseudomonadati</taxon>
        <taxon>Bacteroidota</taxon>
        <taxon>Flavobacteriia</taxon>
        <taxon>Flavobacteriales</taxon>
        <taxon>Flavobacteriaceae</taxon>
        <taxon>Paucihalobacter</taxon>
    </lineage>
</organism>
<dbReference type="Pfam" id="PF07495">
    <property type="entry name" value="Y_Y_Y"/>
    <property type="match status" value="1"/>
</dbReference>
<evidence type="ECO:0000259" key="9">
    <source>
        <dbReference type="PROSITE" id="PS01124"/>
    </source>
</evidence>
<dbReference type="EC" id="2.7.13.3" evidence="2"/>
<dbReference type="PROSITE" id="PS50109">
    <property type="entry name" value="HIS_KIN"/>
    <property type="match status" value="1"/>
</dbReference>
<dbReference type="InterPro" id="IPR011006">
    <property type="entry name" value="CheY-like_superfamily"/>
</dbReference>
<dbReference type="PROSITE" id="PS00041">
    <property type="entry name" value="HTH_ARAC_FAMILY_1"/>
    <property type="match status" value="1"/>
</dbReference>
<dbReference type="SUPFAM" id="SSF52172">
    <property type="entry name" value="CheY-like"/>
    <property type="match status" value="1"/>
</dbReference>
<proteinExistence type="predicted"/>
<dbReference type="Gene3D" id="1.10.10.60">
    <property type="entry name" value="Homeodomain-like"/>
    <property type="match status" value="1"/>
</dbReference>
<evidence type="ECO:0000259" key="10">
    <source>
        <dbReference type="PROSITE" id="PS50109"/>
    </source>
</evidence>
<dbReference type="PROSITE" id="PS50110">
    <property type="entry name" value="RESPONSE_REGULATORY"/>
    <property type="match status" value="1"/>
</dbReference>
<keyword evidence="8" id="KW-0472">Membrane</keyword>
<dbReference type="CDD" id="cd00082">
    <property type="entry name" value="HisKA"/>
    <property type="match status" value="1"/>
</dbReference>
<dbReference type="InterPro" id="IPR011123">
    <property type="entry name" value="Y_Y_Y"/>
</dbReference>
<dbReference type="CDD" id="cd17574">
    <property type="entry name" value="REC_OmpR"/>
    <property type="match status" value="1"/>
</dbReference>
<evidence type="ECO:0000313" key="12">
    <source>
        <dbReference type="EMBL" id="TPV35940.1"/>
    </source>
</evidence>
<dbReference type="GO" id="GO:0003700">
    <property type="term" value="F:DNA-binding transcription factor activity"/>
    <property type="evidence" value="ECO:0007669"/>
    <property type="project" value="InterPro"/>
</dbReference>
<dbReference type="SMART" id="SM00448">
    <property type="entry name" value="REC"/>
    <property type="match status" value="1"/>
</dbReference>
<reference evidence="12 13" key="1">
    <citation type="submission" date="2019-06" db="EMBL/GenBank/DDBJ databases">
        <title>Flavobacteriaceae Paucihalobacterium erythroidium CWB-1, complete genome.</title>
        <authorList>
            <person name="Wu S."/>
        </authorList>
    </citation>
    <scope>NUCLEOTIDE SEQUENCE [LARGE SCALE GENOMIC DNA]</scope>
    <source>
        <strain evidence="12 13">CWB-1</strain>
    </source>
</reference>
<dbReference type="PANTHER" id="PTHR43547">
    <property type="entry name" value="TWO-COMPONENT HISTIDINE KINASE"/>
    <property type="match status" value="1"/>
</dbReference>
<keyword evidence="8" id="KW-1133">Transmembrane helix</keyword>
<evidence type="ECO:0000256" key="1">
    <source>
        <dbReference type="ARBA" id="ARBA00000085"/>
    </source>
</evidence>
<dbReference type="InterPro" id="IPR003661">
    <property type="entry name" value="HisK_dim/P_dom"/>
</dbReference>